<evidence type="ECO:0000313" key="2">
    <source>
        <dbReference type="EMBL" id="KPJ62381.1"/>
    </source>
</evidence>
<sequence>MLLSDKEATTLDIDRRLAWLVTMTEVRYEVKWGPDTATRGPVTWHVAIDAQTGGPLEAFSEPKPAEGWRRPMAGTKAPSMAEGWKEAGRRLDPPARPPRCTLAAALSSHGGWDPKEFGQIMGRYGRYSSKYPATVVGGKRGKKVEIPRAVDRHAWVMSFMGGYFPSHGPNRSVYFTENNNVVAVDEPGCEWIGLFSFR</sequence>
<dbReference type="Proteomes" id="UP000052020">
    <property type="component" value="Unassembled WGS sequence"/>
</dbReference>
<comment type="caution">
    <text evidence="2">The sequence shown here is derived from an EMBL/GenBank/DDBJ whole genome shotgun (WGS) entry which is preliminary data.</text>
</comment>
<proteinExistence type="predicted"/>
<protein>
    <submittedName>
        <fullName evidence="2">Uncharacterized protein</fullName>
    </submittedName>
</protein>
<feature type="region of interest" description="Disordered" evidence="1">
    <location>
        <begin position="54"/>
        <end position="77"/>
    </location>
</feature>
<reference evidence="2 3" key="1">
    <citation type="journal article" date="2015" name="Microbiome">
        <title>Genomic resolution of linkages in carbon, nitrogen, and sulfur cycling among widespread estuary sediment bacteria.</title>
        <authorList>
            <person name="Baker B.J."/>
            <person name="Lazar C.S."/>
            <person name="Teske A.P."/>
            <person name="Dick G.J."/>
        </authorList>
    </citation>
    <scope>NUCLEOTIDE SEQUENCE [LARGE SCALE GENOMIC DNA]</scope>
    <source>
        <strain evidence="2">DG_56</strain>
    </source>
</reference>
<evidence type="ECO:0000256" key="1">
    <source>
        <dbReference type="SAM" id="MobiDB-lite"/>
    </source>
</evidence>
<evidence type="ECO:0000313" key="3">
    <source>
        <dbReference type="Proteomes" id="UP000052020"/>
    </source>
</evidence>
<dbReference type="AlphaFoldDB" id="A0A0S7XIS1"/>
<name>A0A0S7XIS1_9BACT</name>
<dbReference type="EMBL" id="LIZY01000118">
    <property type="protein sequence ID" value="KPJ62381.1"/>
    <property type="molecule type" value="Genomic_DNA"/>
</dbReference>
<accession>A0A0S7XIS1</accession>
<organism evidence="2 3">
    <name type="scientific">candidate division KD3-62 bacterium DG_56</name>
    <dbReference type="NCBI Taxonomy" id="1704032"/>
    <lineage>
        <taxon>Bacteria</taxon>
        <taxon>candidate division KD3-62</taxon>
    </lineage>
</organism>
<gene>
    <name evidence="2" type="ORF">AMK68_05010</name>
</gene>